<evidence type="ECO:0000313" key="3">
    <source>
        <dbReference type="EMBL" id="MBB5220739.1"/>
    </source>
</evidence>
<dbReference type="InterPro" id="IPR011042">
    <property type="entry name" value="6-blade_b-propeller_TolB-like"/>
</dbReference>
<sequence>MPVRFAATALALLAAPAFAADPVSQGPKNVPDFTPAFPEQTRAPAMESAVGLDVETIADGLVHPWGVAPMPGGGFIVTERPGRMRLVAADGAVSDPLTGIPEVLAEKQGGLLDVALSPEFATDRMVYFTYSKPMGDGLSATAAARGTLAGDGSGLEDVTDIFVQEPPSPSPMHYGSRLVFDGADHVFITTGEHSVPEERVFAQDLDKTYGKVIRVSLDGEAPEDNPFVGTDGAQPAIWSLGHRNIQAAALDASGQLWIVEHGPKGGDELNRVEAGKNYGWPVISYGVNYNGSDIGEGIAVADGMEQPRYYWDPVIAPSGLAFYDGELFADWQGDALIGAMSPGGLMRLKLDGDKVIGEERLLPDEGRIRDVAIDAAGAIIVITDAENGAILRLTPQAMAD</sequence>
<evidence type="ECO:0000313" key="4">
    <source>
        <dbReference type="Proteomes" id="UP000549457"/>
    </source>
</evidence>
<feature type="signal peptide" evidence="1">
    <location>
        <begin position="1"/>
        <end position="19"/>
    </location>
</feature>
<dbReference type="InterPro" id="IPR012938">
    <property type="entry name" value="Glc/Sorbosone_DH"/>
</dbReference>
<dbReference type="AlphaFoldDB" id="A0A840SD44"/>
<dbReference type="Proteomes" id="UP000549457">
    <property type="component" value="Unassembled WGS sequence"/>
</dbReference>
<protein>
    <submittedName>
        <fullName evidence="3">Glucose/arabinose dehydrogenase</fullName>
    </submittedName>
</protein>
<dbReference type="PANTHER" id="PTHR19328:SF75">
    <property type="entry name" value="ALDOSE SUGAR DEHYDROGENASE YLII"/>
    <property type="match status" value="1"/>
</dbReference>
<evidence type="ECO:0000256" key="1">
    <source>
        <dbReference type="SAM" id="SignalP"/>
    </source>
</evidence>
<accession>A0A840SD44</accession>
<evidence type="ECO:0000259" key="2">
    <source>
        <dbReference type="Pfam" id="PF07995"/>
    </source>
</evidence>
<dbReference type="SUPFAM" id="SSF50952">
    <property type="entry name" value="Soluble quinoprotein glucose dehydrogenase"/>
    <property type="match status" value="1"/>
</dbReference>
<reference evidence="3 4" key="1">
    <citation type="submission" date="2020-08" db="EMBL/GenBank/DDBJ databases">
        <title>Genomic Encyclopedia of Type Strains, Phase IV (KMG-IV): sequencing the most valuable type-strain genomes for metagenomic binning, comparative biology and taxonomic classification.</title>
        <authorList>
            <person name="Goeker M."/>
        </authorList>
    </citation>
    <scope>NUCLEOTIDE SEQUENCE [LARGE SCALE GENOMIC DNA]</scope>
    <source>
        <strain evidence="3 4">DSM 101730</strain>
    </source>
</reference>
<feature type="domain" description="Glucose/Sorbosone dehydrogenase" evidence="2">
    <location>
        <begin position="62"/>
        <end position="392"/>
    </location>
</feature>
<dbReference type="Pfam" id="PF07995">
    <property type="entry name" value="GSDH"/>
    <property type="match status" value="1"/>
</dbReference>
<dbReference type="EMBL" id="JACHFM010000001">
    <property type="protein sequence ID" value="MBB5220739.1"/>
    <property type="molecule type" value="Genomic_DNA"/>
</dbReference>
<comment type="caution">
    <text evidence="3">The sequence shown here is derived from an EMBL/GenBank/DDBJ whole genome shotgun (WGS) entry which is preliminary data.</text>
</comment>
<keyword evidence="4" id="KW-1185">Reference proteome</keyword>
<dbReference type="InterPro" id="IPR011041">
    <property type="entry name" value="Quinoprot_gluc/sorb_DH_b-prop"/>
</dbReference>
<feature type="chain" id="PRO_5032959492" evidence="1">
    <location>
        <begin position="20"/>
        <end position="400"/>
    </location>
</feature>
<keyword evidence="1" id="KW-0732">Signal</keyword>
<dbReference type="Gene3D" id="2.120.10.30">
    <property type="entry name" value="TolB, C-terminal domain"/>
    <property type="match status" value="1"/>
</dbReference>
<name>A0A840SD44_9RHOB</name>
<proteinExistence type="predicted"/>
<organism evidence="3 4">
    <name type="scientific">Amaricoccus macauensis</name>
    <dbReference type="NCBI Taxonomy" id="57001"/>
    <lineage>
        <taxon>Bacteria</taxon>
        <taxon>Pseudomonadati</taxon>
        <taxon>Pseudomonadota</taxon>
        <taxon>Alphaproteobacteria</taxon>
        <taxon>Rhodobacterales</taxon>
        <taxon>Paracoccaceae</taxon>
        <taxon>Amaricoccus</taxon>
    </lineage>
</organism>
<gene>
    <name evidence="3" type="ORF">HNP73_000660</name>
</gene>
<dbReference type="PANTHER" id="PTHR19328">
    <property type="entry name" value="HEDGEHOG-INTERACTING PROTEIN"/>
    <property type="match status" value="1"/>
</dbReference>
<dbReference type="RefSeq" id="WP_184147060.1">
    <property type="nucleotide sequence ID" value="NZ_JACHFM010000001.1"/>
</dbReference>